<dbReference type="GO" id="GO:0015849">
    <property type="term" value="P:organic acid transport"/>
    <property type="evidence" value="ECO:0007669"/>
    <property type="project" value="InterPro"/>
</dbReference>
<evidence type="ECO:0000313" key="6">
    <source>
        <dbReference type="Proteomes" id="UP000281647"/>
    </source>
</evidence>
<dbReference type="GO" id="GO:0043177">
    <property type="term" value="F:organic acid binding"/>
    <property type="evidence" value="ECO:0007669"/>
    <property type="project" value="InterPro"/>
</dbReference>
<dbReference type="SUPFAM" id="SSF53850">
    <property type="entry name" value="Periplasmic binding protein-like II"/>
    <property type="match status" value="1"/>
</dbReference>
<feature type="binding site" evidence="2">
    <location>
        <position position="159"/>
    </location>
    <ligand>
        <name>substrate</name>
    </ligand>
</feature>
<dbReference type="OrthoDB" id="9780733at2"/>
<dbReference type="GO" id="GO:0046872">
    <property type="term" value="F:metal ion binding"/>
    <property type="evidence" value="ECO:0007669"/>
    <property type="project" value="UniProtKB-KW"/>
</dbReference>
<dbReference type="Gene3D" id="3.40.190.170">
    <property type="entry name" value="Bacterial extracellular solute-binding protein, family 7"/>
    <property type="match status" value="1"/>
</dbReference>
<dbReference type="NCBIfam" id="NF037995">
    <property type="entry name" value="TRAP_S1"/>
    <property type="match status" value="1"/>
</dbReference>
<keyword evidence="1 4" id="KW-0732">Signal</keyword>
<dbReference type="AlphaFoldDB" id="A0A432V5K1"/>
<feature type="binding site" evidence="3">
    <location>
        <position position="243"/>
    </location>
    <ligand>
        <name>substrate</name>
    </ligand>
</feature>
<dbReference type="InterPro" id="IPR026289">
    <property type="entry name" value="SBP_TakP-like"/>
</dbReference>
<dbReference type="InterPro" id="IPR006311">
    <property type="entry name" value="TAT_signal"/>
</dbReference>
<evidence type="ECO:0000256" key="1">
    <source>
        <dbReference type="ARBA" id="ARBA00022729"/>
    </source>
</evidence>
<keyword evidence="3" id="KW-0479">Metal-binding</keyword>
<evidence type="ECO:0000313" key="5">
    <source>
        <dbReference type="EMBL" id="RUM97425.1"/>
    </source>
</evidence>
<dbReference type="InterPro" id="IPR041722">
    <property type="entry name" value="TakP/all3028"/>
</dbReference>
<name>A0A432V5K1_9HYPH</name>
<dbReference type="PANTHER" id="PTHR33376:SF5">
    <property type="entry name" value="EXTRACYTOPLASMIC SOLUTE RECEPTOR PROTEIN"/>
    <property type="match status" value="1"/>
</dbReference>
<feature type="signal peptide" evidence="4">
    <location>
        <begin position="1"/>
        <end position="24"/>
    </location>
</feature>
<comment type="caution">
    <text evidence="5">The sequence shown here is derived from an EMBL/GenBank/DDBJ whole genome shotgun (WGS) entry which is preliminary data.</text>
</comment>
<dbReference type="InterPro" id="IPR018389">
    <property type="entry name" value="DctP_fam"/>
</dbReference>
<organism evidence="5 6">
    <name type="scientific">Borborobacter arsenicus</name>
    <dbReference type="NCBI Taxonomy" id="1851146"/>
    <lineage>
        <taxon>Bacteria</taxon>
        <taxon>Pseudomonadati</taxon>
        <taxon>Pseudomonadota</taxon>
        <taxon>Alphaproteobacteria</taxon>
        <taxon>Hyphomicrobiales</taxon>
        <taxon>Phyllobacteriaceae</taxon>
        <taxon>Borborobacter</taxon>
    </lineage>
</organism>
<dbReference type="PROSITE" id="PS51318">
    <property type="entry name" value="TAT"/>
    <property type="match status" value="1"/>
</dbReference>
<evidence type="ECO:0000256" key="2">
    <source>
        <dbReference type="PIRSR" id="PIRSR039026-1"/>
    </source>
</evidence>
<protein>
    <submittedName>
        <fullName evidence="5">ABC transporter substrate-binding protein</fullName>
    </submittedName>
</protein>
<dbReference type="PANTHER" id="PTHR33376">
    <property type="match status" value="1"/>
</dbReference>
<feature type="binding site" evidence="2">
    <location>
        <position position="180"/>
    </location>
    <ligand>
        <name>substrate</name>
    </ligand>
</feature>
<reference evidence="5 6" key="1">
    <citation type="submission" date="2018-11" db="EMBL/GenBank/DDBJ databases">
        <title>Pseudaminobacter arsenicus sp. nov., an arsenic-resistant bacterium isolated from arsenic-rich aquifers.</title>
        <authorList>
            <person name="Mu Y."/>
        </authorList>
    </citation>
    <scope>NUCLEOTIDE SEQUENCE [LARGE SCALE GENOMIC DNA]</scope>
    <source>
        <strain evidence="5 6">CB3</strain>
    </source>
</reference>
<dbReference type="GO" id="GO:0031317">
    <property type="term" value="C:tripartite ATP-independent periplasmic transporter complex"/>
    <property type="evidence" value="ECO:0007669"/>
    <property type="project" value="InterPro"/>
</dbReference>
<feature type="chain" id="PRO_5019217176" evidence="4">
    <location>
        <begin position="25"/>
        <end position="368"/>
    </location>
</feature>
<proteinExistence type="predicted"/>
<dbReference type="Pfam" id="PF03480">
    <property type="entry name" value="DctP"/>
    <property type="match status" value="1"/>
</dbReference>
<feature type="binding site" evidence="3">
    <location>
        <position position="217"/>
    </location>
    <ligand>
        <name>substrate</name>
    </ligand>
</feature>
<sequence length="368" mass="40204">MDRRSFISKAGLAGAGAVAATTLAAPAIAQSNPKITWRLASSFPKSLDTIYGGADTLSKYVSEATDGNFTIQPFAGGEIVPGLQAADAAAAGTVEMAHTVGYYYWGKDPAWALGSAVPFSLNARGMNAWLYQGGGNDLYNEFLDKQGLYGLPGGNTGVQMGGWFRKEINTVEDLKGLKFRVGGFAGKVLEKLGVVPQQLAGGDIYPALEKGTLDAAEWVGPYDDEKLGFQKVAPYYYYPGWWEGGPTVHFMFNKAKWEELPTGYKALLKVAAQATDANMLQKYDYLNPTAIKSLVANGAQLRPFSQEILSACFDATNEVYAEMEASNAAFKKIWDSIKAFRKDHFLWAQIGEYNYDTFMMIQQRNNKL</sequence>
<dbReference type="EMBL" id="RKST01000011">
    <property type="protein sequence ID" value="RUM97425.1"/>
    <property type="molecule type" value="Genomic_DNA"/>
</dbReference>
<dbReference type="CDD" id="cd13682">
    <property type="entry name" value="PBP2_TRAP_alpha-ketoacid"/>
    <property type="match status" value="1"/>
</dbReference>
<feature type="binding site" evidence="3">
    <location>
        <position position="218"/>
    </location>
    <ligand>
        <name>Na(+)</name>
        <dbReference type="ChEBI" id="CHEBI:29101"/>
    </ligand>
</feature>
<gene>
    <name evidence="5" type="ORF">EET67_12245</name>
</gene>
<dbReference type="PIRSF" id="PIRSF039026">
    <property type="entry name" value="SiaP"/>
    <property type="match status" value="1"/>
</dbReference>
<dbReference type="RefSeq" id="WP_128627017.1">
    <property type="nucleotide sequence ID" value="NZ_RKST01000011.1"/>
</dbReference>
<evidence type="ECO:0000256" key="4">
    <source>
        <dbReference type="SAM" id="SignalP"/>
    </source>
</evidence>
<evidence type="ECO:0000256" key="3">
    <source>
        <dbReference type="PIRSR" id="PIRSR039026-2"/>
    </source>
</evidence>
<accession>A0A432V5K1</accession>
<dbReference type="GO" id="GO:0055085">
    <property type="term" value="P:transmembrane transport"/>
    <property type="evidence" value="ECO:0007669"/>
    <property type="project" value="InterPro"/>
</dbReference>
<keyword evidence="6" id="KW-1185">Reference proteome</keyword>
<dbReference type="InterPro" id="IPR038404">
    <property type="entry name" value="TRAP_DctP_sf"/>
</dbReference>
<dbReference type="Gene3D" id="3.40.190.10">
    <property type="entry name" value="Periplasmic binding protein-like II"/>
    <property type="match status" value="1"/>
</dbReference>
<dbReference type="Proteomes" id="UP000281647">
    <property type="component" value="Unassembled WGS sequence"/>
</dbReference>